<feature type="chain" id="PRO_5037915609" evidence="1">
    <location>
        <begin position="19"/>
        <end position="169"/>
    </location>
</feature>
<dbReference type="SUPFAM" id="SSF57302">
    <property type="entry name" value="Snake toxin-like"/>
    <property type="match status" value="1"/>
</dbReference>
<sequence>MSIIIAIVLMGFIEAGRSQYLTNTVHKTPAASEKVNELSCYSCNATEDGESCIDLTGNNASFVKKCFSDEFICMVKQFSYTVHTSNSNVSEPKLWSLERKCINTCEPGCIIIGERTKLYACTSCCTELLCNSGKAHSTRAYAQAVYGGWTLATVGMIARIFQQLLLLPR</sequence>
<gene>
    <name evidence="2" type="primary">5564960</name>
</gene>
<dbReference type="Proteomes" id="UP000008820">
    <property type="component" value="Chromosome 2"/>
</dbReference>
<dbReference type="InterPro" id="IPR045860">
    <property type="entry name" value="Snake_toxin-like_sf"/>
</dbReference>
<dbReference type="OrthoDB" id="6415465at2759"/>
<evidence type="ECO:0000313" key="3">
    <source>
        <dbReference type="Proteomes" id="UP000008820"/>
    </source>
</evidence>
<evidence type="ECO:0000313" key="2">
    <source>
        <dbReference type="EnsemblMetazoa" id="AAEL014672-PB"/>
    </source>
</evidence>
<proteinExistence type="predicted"/>
<reference evidence="2" key="2">
    <citation type="submission" date="2022-10" db="UniProtKB">
        <authorList>
            <consortium name="EnsemblMetazoa"/>
        </authorList>
    </citation>
    <scope>IDENTIFICATION</scope>
    <source>
        <strain evidence="2">LVP_AGWG</strain>
    </source>
</reference>
<dbReference type="EnsemblMetazoa" id="AAEL014672-RB">
    <property type="protein sequence ID" value="AAEL014672-PB"/>
    <property type="gene ID" value="AAEL014672"/>
</dbReference>
<keyword evidence="1" id="KW-0732">Signal</keyword>
<organism evidence="2 3">
    <name type="scientific">Aedes aegypti</name>
    <name type="common">Yellowfever mosquito</name>
    <name type="synonym">Culex aegypti</name>
    <dbReference type="NCBI Taxonomy" id="7159"/>
    <lineage>
        <taxon>Eukaryota</taxon>
        <taxon>Metazoa</taxon>
        <taxon>Ecdysozoa</taxon>
        <taxon>Arthropoda</taxon>
        <taxon>Hexapoda</taxon>
        <taxon>Insecta</taxon>
        <taxon>Pterygota</taxon>
        <taxon>Neoptera</taxon>
        <taxon>Endopterygota</taxon>
        <taxon>Diptera</taxon>
        <taxon>Nematocera</taxon>
        <taxon>Culicoidea</taxon>
        <taxon>Culicidae</taxon>
        <taxon>Culicinae</taxon>
        <taxon>Aedini</taxon>
        <taxon>Aedes</taxon>
        <taxon>Stegomyia</taxon>
    </lineage>
</organism>
<dbReference type="AlphaFoldDB" id="A0A903UYA2"/>
<reference evidence="2 3" key="1">
    <citation type="submission" date="2017-06" db="EMBL/GenBank/DDBJ databases">
        <title>Aedes aegypti genome working group (AGWG) sequencing and assembly.</title>
        <authorList>
            <consortium name="Aedes aegypti Genome Working Group (AGWG)"/>
            <person name="Matthews B.J."/>
        </authorList>
    </citation>
    <scope>NUCLEOTIDE SEQUENCE [LARGE SCALE GENOMIC DNA]</scope>
    <source>
        <strain evidence="2 3">LVP_AGWG</strain>
    </source>
</reference>
<name>A0A903UYA2_AEDAE</name>
<dbReference type="CDD" id="cd00117">
    <property type="entry name" value="TFP"/>
    <property type="match status" value="1"/>
</dbReference>
<protein>
    <submittedName>
        <fullName evidence="2">Uncharacterized protein</fullName>
    </submittedName>
</protein>
<feature type="signal peptide" evidence="1">
    <location>
        <begin position="1"/>
        <end position="18"/>
    </location>
</feature>
<accession>A0A903UYA2</accession>
<evidence type="ECO:0000256" key="1">
    <source>
        <dbReference type="SAM" id="SignalP"/>
    </source>
</evidence>
<keyword evidence="3" id="KW-1185">Reference proteome</keyword>